<dbReference type="SUPFAM" id="SSF50494">
    <property type="entry name" value="Trypsin-like serine proteases"/>
    <property type="match status" value="1"/>
</dbReference>
<dbReference type="Pfam" id="PF00089">
    <property type="entry name" value="Trypsin"/>
    <property type="match status" value="1"/>
</dbReference>
<reference evidence="9" key="1">
    <citation type="submission" date="2025-08" db="UniProtKB">
        <authorList>
            <consortium name="RefSeq"/>
        </authorList>
    </citation>
    <scope>IDENTIFICATION</scope>
    <source>
        <tissue evidence="9">Adult</tissue>
    </source>
</reference>
<keyword evidence="4" id="KW-1015">Disulfide bond</keyword>
<dbReference type="Proteomes" id="UP001652620">
    <property type="component" value="Chromosome 4"/>
</dbReference>
<keyword evidence="8" id="KW-1185">Reference proteome</keyword>
<dbReference type="InterPro" id="IPR001314">
    <property type="entry name" value="Peptidase_S1A"/>
</dbReference>
<dbReference type="SMART" id="SM00020">
    <property type="entry name" value="Tryp_SPc"/>
    <property type="match status" value="1"/>
</dbReference>
<evidence type="ECO:0000256" key="5">
    <source>
        <dbReference type="RuleBase" id="RU363034"/>
    </source>
</evidence>
<dbReference type="PROSITE" id="PS00135">
    <property type="entry name" value="TRYPSIN_SER"/>
    <property type="match status" value="1"/>
</dbReference>
<dbReference type="CDD" id="cd00190">
    <property type="entry name" value="Tryp_SPc"/>
    <property type="match status" value="1"/>
</dbReference>
<evidence type="ECO:0000256" key="6">
    <source>
        <dbReference type="SAM" id="SignalP"/>
    </source>
</evidence>
<name>A0ABM3JQ50_BACDO</name>
<dbReference type="PANTHER" id="PTHR24264">
    <property type="entry name" value="TRYPSIN-RELATED"/>
    <property type="match status" value="1"/>
</dbReference>
<proteinExistence type="predicted"/>
<keyword evidence="1 5" id="KW-0645">Protease</keyword>
<dbReference type="PROSITE" id="PS00134">
    <property type="entry name" value="TRYPSIN_HIS"/>
    <property type="match status" value="1"/>
</dbReference>
<dbReference type="PANTHER" id="PTHR24264:SF83">
    <property type="entry name" value="COMPLEMENT FACTOR I"/>
    <property type="match status" value="1"/>
</dbReference>
<dbReference type="PROSITE" id="PS50240">
    <property type="entry name" value="TRYPSIN_DOM"/>
    <property type="match status" value="1"/>
</dbReference>
<evidence type="ECO:0000259" key="7">
    <source>
        <dbReference type="PROSITE" id="PS50240"/>
    </source>
</evidence>
<evidence type="ECO:0000313" key="8">
    <source>
        <dbReference type="Proteomes" id="UP001652620"/>
    </source>
</evidence>
<keyword evidence="2 5" id="KW-0378">Hydrolase</keyword>
<dbReference type="GeneID" id="125778338"/>
<feature type="signal peptide" evidence="6">
    <location>
        <begin position="1"/>
        <end position="24"/>
    </location>
</feature>
<dbReference type="PRINTS" id="PR00722">
    <property type="entry name" value="CHYMOTRYPSIN"/>
</dbReference>
<dbReference type="InterPro" id="IPR050127">
    <property type="entry name" value="Serine_Proteases_S1"/>
</dbReference>
<dbReference type="Gene3D" id="2.40.10.10">
    <property type="entry name" value="Trypsin-like serine proteases"/>
    <property type="match status" value="1"/>
</dbReference>
<organism evidence="8 9">
    <name type="scientific">Bactrocera dorsalis</name>
    <name type="common">Oriental fruit fly</name>
    <name type="synonym">Dacus dorsalis</name>
    <dbReference type="NCBI Taxonomy" id="27457"/>
    <lineage>
        <taxon>Eukaryota</taxon>
        <taxon>Metazoa</taxon>
        <taxon>Ecdysozoa</taxon>
        <taxon>Arthropoda</taxon>
        <taxon>Hexapoda</taxon>
        <taxon>Insecta</taxon>
        <taxon>Pterygota</taxon>
        <taxon>Neoptera</taxon>
        <taxon>Endopterygota</taxon>
        <taxon>Diptera</taxon>
        <taxon>Brachycera</taxon>
        <taxon>Muscomorpha</taxon>
        <taxon>Tephritoidea</taxon>
        <taxon>Tephritidae</taxon>
        <taxon>Bactrocera</taxon>
        <taxon>Bactrocera</taxon>
    </lineage>
</organism>
<evidence type="ECO:0000256" key="1">
    <source>
        <dbReference type="ARBA" id="ARBA00022670"/>
    </source>
</evidence>
<accession>A0ABM3JQ50</accession>
<dbReference type="InterPro" id="IPR018114">
    <property type="entry name" value="TRYPSIN_HIS"/>
</dbReference>
<dbReference type="InterPro" id="IPR009003">
    <property type="entry name" value="Peptidase_S1_PA"/>
</dbReference>
<dbReference type="InterPro" id="IPR001254">
    <property type="entry name" value="Trypsin_dom"/>
</dbReference>
<feature type="chain" id="PRO_5045625155" evidence="6">
    <location>
        <begin position="25"/>
        <end position="308"/>
    </location>
</feature>
<dbReference type="InterPro" id="IPR043504">
    <property type="entry name" value="Peptidase_S1_PA_chymotrypsin"/>
</dbReference>
<gene>
    <name evidence="9" type="primary">LOC125778338</name>
</gene>
<keyword evidence="3 5" id="KW-0720">Serine protease</keyword>
<dbReference type="RefSeq" id="XP_049311320.1">
    <property type="nucleotide sequence ID" value="XM_049455363.1"/>
</dbReference>
<evidence type="ECO:0000256" key="2">
    <source>
        <dbReference type="ARBA" id="ARBA00022801"/>
    </source>
</evidence>
<feature type="domain" description="Peptidase S1" evidence="7">
    <location>
        <begin position="44"/>
        <end position="286"/>
    </location>
</feature>
<sequence>MCSMKNILVSIILFNILRLETCLCANFNRKMIMEDAKEKYRFLITGGYRPKTDNLAKYVVSIRGKKHKWFFGDDHNCGGSIISPKVILTAAHCVCMGDSRIELRSLKPSDLLVVAGTPRRLVVTEKTQALKVDKIISHAYYDPETNRNDIALLLLLKNIYEDGVSAQRISLQTNILPPYTKCILLGWGRIFTFGPIPDLILHTDTYILPTELCKVSYIHFGFGMMCANNEDDFEKDSCTGDSGGPLICNGSLTGIVSFGFGCGVPYRAGYYTNVTSYLDWIRENGFGKLSSVNFISLILLQIIIIEGM</sequence>
<evidence type="ECO:0000256" key="4">
    <source>
        <dbReference type="ARBA" id="ARBA00023157"/>
    </source>
</evidence>
<keyword evidence="6" id="KW-0732">Signal</keyword>
<evidence type="ECO:0000313" key="9">
    <source>
        <dbReference type="RefSeq" id="XP_049311320.1"/>
    </source>
</evidence>
<protein>
    <submittedName>
        <fullName evidence="9">Anionic trypsin-2-like</fullName>
    </submittedName>
</protein>
<evidence type="ECO:0000256" key="3">
    <source>
        <dbReference type="ARBA" id="ARBA00022825"/>
    </source>
</evidence>
<dbReference type="InterPro" id="IPR033116">
    <property type="entry name" value="TRYPSIN_SER"/>
</dbReference>